<keyword evidence="8" id="KW-1185">Reference proteome</keyword>
<keyword evidence="4" id="KW-0720">Serine protease</keyword>
<dbReference type="Proteomes" id="UP000613840">
    <property type="component" value="Unassembled WGS sequence"/>
</dbReference>
<evidence type="ECO:0000256" key="1">
    <source>
        <dbReference type="ARBA" id="ARBA00008683"/>
    </source>
</evidence>
<dbReference type="GO" id="GO:0008236">
    <property type="term" value="F:serine-type peptidase activity"/>
    <property type="evidence" value="ECO:0007669"/>
    <property type="project" value="UniProtKB-KW"/>
</dbReference>
<name>A0A917SJB5_9ACTN</name>
<feature type="active site" description="Proton donor/acceptor" evidence="5">
    <location>
        <position position="151"/>
    </location>
</feature>
<dbReference type="EMBL" id="BMMZ01000019">
    <property type="protein sequence ID" value="GGL82918.1"/>
    <property type="molecule type" value="Genomic_DNA"/>
</dbReference>
<feature type="domain" description="Peptidase S49" evidence="6">
    <location>
        <begin position="78"/>
        <end position="231"/>
    </location>
</feature>
<evidence type="ECO:0000256" key="2">
    <source>
        <dbReference type="ARBA" id="ARBA00022670"/>
    </source>
</evidence>
<reference evidence="7" key="1">
    <citation type="journal article" date="2014" name="Int. J. Syst. Evol. Microbiol.">
        <title>Complete genome sequence of Corynebacterium casei LMG S-19264T (=DSM 44701T), isolated from a smear-ripened cheese.</title>
        <authorList>
            <consortium name="US DOE Joint Genome Institute (JGI-PGF)"/>
            <person name="Walter F."/>
            <person name="Albersmeier A."/>
            <person name="Kalinowski J."/>
            <person name="Ruckert C."/>
        </authorList>
    </citation>
    <scope>NUCLEOTIDE SEQUENCE</scope>
    <source>
        <strain evidence="7">CGMCC 4.7306</strain>
    </source>
</reference>
<organism evidence="7 8">
    <name type="scientific">Microlunatus endophyticus</name>
    <dbReference type="NCBI Taxonomy" id="1716077"/>
    <lineage>
        <taxon>Bacteria</taxon>
        <taxon>Bacillati</taxon>
        <taxon>Actinomycetota</taxon>
        <taxon>Actinomycetes</taxon>
        <taxon>Propionibacteriales</taxon>
        <taxon>Propionibacteriaceae</taxon>
        <taxon>Microlunatus</taxon>
    </lineage>
</organism>
<dbReference type="InterPro" id="IPR047272">
    <property type="entry name" value="S49_SppA_C"/>
</dbReference>
<comment type="caution">
    <text evidence="7">The sequence shown here is derived from an EMBL/GenBank/DDBJ whole genome shotgun (WGS) entry which is preliminary data.</text>
</comment>
<dbReference type="PANTHER" id="PTHR33209">
    <property type="entry name" value="PROTEASE 4"/>
    <property type="match status" value="1"/>
</dbReference>
<proteinExistence type="inferred from homology"/>
<dbReference type="InterPro" id="IPR004634">
    <property type="entry name" value="Pept_S49_pIV"/>
</dbReference>
<evidence type="ECO:0000313" key="8">
    <source>
        <dbReference type="Proteomes" id="UP000613840"/>
    </source>
</evidence>
<dbReference type="InterPro" id="IPR047217">
    <property type="entry name" value="S49_SppA_67K_type_N"/>
</dbReference>
<dbReference type="PANTHER" id="PTHR33209:SF1">
    <property type="entry name" value="PEPTIDASE S49 DOMAIN-CONTAINING PROTEIN"/>
    <property type="match status" value="1"/>
</dbReference>
<sequence>MDKKPVVLEIDLGLGLQSTDPKDPVSAVRSRMVPRLTTVVAGLRQGAKDDDVVGAVVHVTPGPSLWQVEELRIALADFRASGRKVIAWTETFGDPGPGTAGYYLAAVADEIWLQPSGAVGLLGIGLSVTTIRGALDKIGAEPQMGQRKEFKTAAEMYTSTEISEPNREMTGRMTTSMTEQVVAATASGRKLGPDQVRAAIEAAPLTAQQGVDRGLVDHLGYRADVYDAVRDEFGAGEDHELRLVFAHRYSRSTSTKQAIRRVVRSRRRPIIAVVDVEGAIITGRANRQLPGGRPQAGSDHVIAALRAASQNDSVRAVVLRVDSPGGSYIASDVIRDAVLRVQKSGRPVIASMGALAASGGYFVSMAADTIIALPSTLTGSIGVLGGKVVIKETLTRIGVTQEAIGDRPATMFSAIRRFDNEEWARYEAWLDLIYDDFTHKAAHDRGMDYDTLEPLAHGRVWTGADAKQRGLVDELGGFQDAVVEACRRVGADLDHVRVQGFPQVPMLARIRPAESSESPAAALTTGRPAGLLETVTQAIGIEPGGVLTMPWRFEIS</sequence>
<keyword evidence="2" id="KW-0645">Protease</keyword>
<dbReference type="CDD" id="cd07018">
    <property type="entry name" value="S49_SppA_67K_type"/>
    <property type="match status" value="1"/>
</dbReference>
<feature type="domain" description="Peptidase S49" evidence="6">
    <location>
        <begin position="342"/>
        <end position="486"/>
    </location>
</feature>
<gene>
    <name evidence="7" type="primary">sppA</name>
    <name evidence="7" type="ORF">GCM10011575_46510</name>
</gene>
<dbReference type="CDD" id="cd07023">
    <property type="entry name" value="S49_Sppa_N_C"/>
    <property type="match status" value="1"/>
</dbReference>
<evidence type="ECO:0000256" key="3">
    <source>
        <dbReference type="ARBA" id="ARBA00022801"/>
    </source>
</evidence>
<dbReference type="Gene3D" id="3.90.226.10">
    <property type="entry name" value="2-enoyl-CoA Hydratase, Chain A, domain 1"/>
    <property type="match status" value="3"/>
</dbReference>
<dbReference type="PIRSF" id="PIRSF001217">
    <property type="entry name" value="Protease_4_SppA"/>
    <property type="match status" value="1"/>
</dbReference>
<feature type="active site" description="Nucleophile" evidence="5">
    <location>
        <position position="358"/>
    </location>
</feature>
<evidence type="ECO:0000313" key="7">
    <source>
        <dbReference type="EMBL" id="GGL82918.1"/>
    </source>
</evidence>
<keyword evidence="3" id="KW-0378">Hydrolase</keyword>
<dbReference type="SUPFAM" id="SSF52096">
    <property type="entry name" value="ClpP/crotonase"/>
    <property type="match status" value="2"/>
</dbReference>
<dbReference type="InterPro" id="IPR029045">
    <property type="entry name" value="ClpP/crotonase-like_dom_sf"/>
</dbReference>
<dbReference type="RefSeq" id="WP_188898366.1">
    <property type="nucleotide sequence ID" value="NZ_BMMZ01000019.1"/>
</dbReference>
<evidence type="ECO:0000256" key="5">
    <source>
        <dbReference type="PIRSR" id="PIRSR001217-1"/>
    </source>
</evidence>
<dbReference type="GO" id="GO:0006465">
    <property type="term" value="P:signal peptide processing"/>
    <property type="evidence" value="ECO:0007669"/>
    <property type="project" value="InterPro"/>
</dbReference>
<evidence type="ECO:0000256" key="4">
    <source>
        <dbReference type="ARBA" id="ARBA00022825"/>
    </source>
</evidence>
<reference evidence="7" key="2">
    <citation type="submission" date="2020-09" db="EMBL/GenBank/DDBJ databases">
        <authorList>
            <person name="Sun Q."/>
            <person name="Zhou Y."/>
        </authorList>
    </citation>
    <scope>NUCLEOTIDE SEQUENCE</scope>
    <source>
        <strain evidence="7">CGMCC 4.7306</strain>
    </source>
</reference>
<protein>
    <submittedName>
        <fullName evidence="7">Signal peptide peptidase SppA</fullName>
    </submittedName>
</protein>
<dbReference type="InterPro" id="IPR002142">
    <property type="entry name" value="Peptidase_S49"/>
</dbReference>
<dbReference type="Pfam" id="PF01343">
    <property type="entry name" value="Peptidase_S49"/>
    <property type="match status" value="2"/>
</dbReference>
<evidence type="ECO:0000259" key="6">
    <source>
        <dbReference type="Pfam" id="PF01343"/>
    </source>
</evidence>
<dbReference type="AlphaFoldDB" id="A0A917SJB5"/>
<comment type="similarity">
    <text evidence="1">Belongs to the peptidase S49 family.</text>
</comment>
<accession>A0A917SJB5</accession>
<dbReference type="GO" id="GO:0016020">
    <property type="term" value="C:membrane"/>
    <property type="evidence" value="ECO:0007669"/>
    <property type="project" value="InterPro"/>
</dbReference>